<organism evidence="2 3">
    <name type="scientific">Deinococcus multiflagellatus</name>
    <dbReference type="NCBI Taxonomy" id="1656887"/>
    <lineage>
        <taxon>Bacteria</taxon>
        <taxon>Thermotogati</taxon>
        <taxon>Deinococcota</taxon>
        <taxon>Deinococci</taxon>
        <taxon>Deinococcales</taxon>
        <taxon>Deinococcaceae</taxon>
        <taxon>Deinococcus</taxon>
    </lineage>
</organism>
<reference evidence="3" key="1">
    <citation type="journal article" date="2019" name="Int. J. Syst. Evol. Microbiol.">
        <title>The Global Catalogue of Microorganisms (GCM) 10K type strain sequencing project: providing services to taxonomists for standard genome sequencing and annotation.</title>
        <authorList>
            <consortium name="The Broad Institute Genomics Platform"/>
            <consortium name="The Broad Institute Genome Sequencing Center for Infectious Disease"/>
            <person name="Wu L."/>
            <person name="Ma J."/>
        </authorList>
    </citation>
    <scope>NUCLEOTIDE SEQUENCE [LARGE SCALE GENOMIC DNA]</scope>
    <source>
        <strain evidence="3">CCUG 63830</strain>
    </source>
</reference>
<comment type="caution">
    <text evidence="2">The sequence shown here is derived from an EMBL/GenBank/DDBJ whole genome shotgun (WGS) entry which is preliminary data.</text>
</comment>
<evidence type="ECO:0000313" key="2">
    <source>
        <dbReference type="EMBL" id="MFC6662639.1"/>
    </source>
</evidence>
<keyword evidence="3" id="KW-1185">Reference proteome</keyword>
<feature type="region of interest" description="Disordered" evidence="1">
    <location>
        <begin position="41"/>
        <end position="66"/>
    </location>
</feature>
<dbReference type="RefSeq" id="WP_224612331.1">
    <property type="nucleotide sequence ID" value="NZ_JAIQXV010000026.1"/>
</dbReference>
<name>A0ABW1ZQ98_9DEIO</name>
<accession>A0ABW1ZQ98</accession>
<sequence length="66" mass="7501">MKNPYKAAHHADGREEAQARIRESLLQMHFEAQGESWIQAREHARQMAQTQTAPARSRASGVAHQH</sequence>
<dbReference type="EMBL" id="JBHSWB010000002">
    <property type="protein sequence ID" value="MFC6662639.1"/>
    <property type="molecule type" value="Genomic_DNA"/>
</dbReference>
<proteinExistence type="predicted"/>
<evidence type="ECO:0000256" key="1">
    <source>
        <dbReference type="SAM" id="MobiDB-lite"/>
    </source>
</evidence>
<protein>
    <submittedName>
        <fullName evidence="2">Uncharacterized protein</fullName>
    </submittedName>
</protein>
<evidence type="ECO:0000313" key="3">
    <source>
        <dbReference type="Proteomes" id="UP001596317"/>
    </source>
</evidence>
<gene>
    <name evidence="2" type="ORF">ACFP90_21515</name>
</gene>
<dbReference type="Proteomes" id="UP001596317">
    <property type="component" value="Unassembled WGS sequence"/>
</dbReference>